<dbReference type="InterPro" id="IPR024079">
    <property type="entry name" value="MetalloPept_cat_dom_sf"/>
</dbReference>
<name>E5Y6S8_BILW3</name>
<organism evidence="3 4">
    <name type="scientific">Bilophila wadsworthia (strain 3_1_6)</name>
    <dbReference type="NCBI Taxonomy" id="563192"/>
    <lineage>
        <taxon>Bacteria</taxon>
        <taxon>Pseudomonadati</taxon>
        <taxon>Thermodesulfobacteriota</taxon>
        <taxon>Desulfovibrionia</taxon>
        <taxon>Desulfovibrionales</taxon>
        <taxon>Desulfovibrionaceae</taxon>
        <taxon>Bilophila</taxon>
    </lineage>
</organism>
<gene>
    <name evidence="3" type="ORF">HMPREF0179_01913</name>
</gene>
<dbReference type="AlphaFoldDB" id="E5Y6S8"/>
<dbReference type="Gene3D" id="3.40.390.10">
    <property type="entry name" value="Collagenase (Catalytic Domain)"/>
    <property type="match status" value="1"/>
</dbReference>
<dbReference type="SUPFAM" id="SSF103515">
    <property type="entry name" value="Autotransporter"/>
    <property type="match status" value="1"/>
</dbReference>
<comment type="caution">
    <text evidence="3">The sequence shown here is derived from an EMBL/GenBank/DDBJ whole genome shotgun (WGS) entry which is preliminary data.</text>
</comment>
<dbReference type="GO" id="GO:0008237">
    <property type="term" value="F:metallopeptidase activity"/>
    <property type="evidence" value="ECO:0007669"/>
    <property type="project" value="InterPro"/>
</dbReference>
<dbReference type="InterPro" id="IPR005546">
    <property type="entry name" value="Autotransporte_beta"/>
</dbReference>
<dbReference type="Pfam" id="PF03797">
    <property type="entry name" value="Autotransporter"/>
    <property type="match status" value="1"/>
</dbReference>
<reference evidence="3 4" key="1">
    <citation type="submission" date="2010-10" db="EMBL/GenBank/DDBJ databases">
        <authorList>
            <consortium name="The Broad Institute Genome Sequencing Platform"/>
            <person name="Ward D."/>
            <person name="Earl A."/>
            <person name="Feldgarden M."/>
            <person name="Young S.K."/>
            <person name="Gargeya S."/>
            <person name="Zeng Q."/>
            <person name="Alvarado L."/>
            <person name="Berlin A."/>
            <person name="Bochicchio J."/>
            <person name="Chapman S.B."/>
            <person name="Chen Z."/>
            <person name="Freedman E."/>
            <person name="Gellesch M."/>
            <person name="Goldberg J."/>
            <person name="Griggs A."/>
            <person name="Gujja S."/>
            <person name="Heilman E."/>
            <person name="Heiman D."/>
            <person name="Howarth C."/>
            <person name="Mehta T."/>
            <person name="Neiman D."/>
            <person name="Pearson M."/>
            <person name="Roberts A."/>
            <person name="Saif S."/>
            <person name="Shea T."/>
            <person name="Shenoy N."/>
            <person name="Sisk P."/>
            <person name="Stolte C."/>
            <person name="Sykes S."/>
            <person name="White J."/>
            <person name="Yandava C."/>
            <person name="Allen-Vercoe E."/>
            <person name="Sibley C."/>
            <person name="Ambrose C.E."/>
            <person name="Strauss J."/>
            <person name="Daigneault M."/>
            <person name="Haas B."/>
            <person name="Nusbaum C."/>
            <person name="Birren B."/>
        </authorList>
    </citation>
    <scope>NUCLEOTIDE SEQUENCE [LARGE SCALE GENOMIC DNA]</scope>
    <source>
        <strain evidence="3 4">3_1_6</strain>
    </source>
</reference>
<protein>
    <submittedName>
        <fullName evidence="3">Outer membrane autotransporter barrel domain-containing protein</fullName>
    </submittedName>
</protein>
<feature type="chain" id="PRO_5003203013" evidence="1">
    <location>
        <begin position="27"/>
        <end position="1133"/>
    </location>
</feature>
<keyword evidence="1" id="KW-0732">Signal</keyword>
<dbReference type="InterPro" id="IPR006315">
    <property type="entry name" value="OM_autotransptr_brl_dom"/>
</dbReference>
<dbReference type="GeneID" id="78084181"/>
<dbReference type="InterPro" id="IPR036709">
    <property type="entry name" value="Autotransporte_beta_dom_sf"/>
</dbReference>
<dbReference type="STRING" id="563192.HMPREF0179_01913"/>
<accession>E5Y6S8</accession>
<evidence type="ECO:0000256" key="1">
    <source>
        <dbReference type="SAM" id="SignalP"/>
    </source>
</evidence>
<evidence type="ECO:0000259" key="2">
    <source>
        <dbReference type="PROSITE" id="PS51208"/>
    </source>
</evidence>
<dbReference type="GO" id="GO:0019867">
    <property type="term" value="C:outer membrane"/>
    <property type="evidence" value="ECO:0007669"/>
    <property type="project" value="InterPro"/>
</dbReference>
<evidence type="ECO:0000313" key="3">
    <source>
        <dbReference type="EMBL" id="EFV44269.1"/>
    </source>
</evidence>
<sequence length="1133" mass="119698">MPRNRFFHCLTLAAAFFLLWETQASAYETRVVTDHANTPLFQLRFFDQGEEYGNALSETEGEVSTWQLSAAQKDAVTQAVELWADILGPGANNAVPAAINVGTMNEVNADAISVANPTWQGTPWEGASGLAGALIGDQSMNPPAQIRIGKMNFSIPDIPSPLPTGNGIDLVGTLYHEMGHALGISSLALVGEDDGGNPVYGFDTEISPWDRHLVDRYGVTPTTDMEVVRSEPETAPGADPVFTVGEMTESGVLFKGTHVSEVLAGALNGGLPIEGFEGDSLDLSHIELDRSLMSHQDYRNYQVFMEAELAALQDIGYTIDRKNFYGFSVYGDNLTLSNGQGYFARNAGGTAYLPGQPNTAAYGVGLHIYGSGNDITQTADLLACGTAGTGIRVDGEANTLRIAPGVRVSADGAYGTGLLLAYGKGQNVVSRGEIRATGTGGAGARFDFGGSLFGLDSGLTAEYRGSYIRSRTEAAEDESGNIVTQLYERYDLLDELKGPLAERFDVSGPLSGNAAAIYISRNAWVKNINIVNGAALSGDIISDWNPGNSDVQQAQAAANGDDLLTSLSFGRLAAGDGSATDAPDPDFRLRYDGNILGRHSIRMSVDGGALSFNGRAEVLDVNVREGATLSGNAEYTLNALDNGYVSVDGTFTNAGTVAPGNSIGTITINGDYHQTATGRLFTEFDASGTSDRLAVNGNAVVNGTLYLAPLPGYYAGSLSLTPITASGNLTEAYATNLLLDSPTLEMAATPQGGTATILSSRAADAYSRYAANGNAANVGRALSSAEGVRDDMRNLYAALDFSAADGSTVRDALSQLSPDAYGNAALASFDMHRMLSDLILPGTFSRAPQKDGEWHVFAQPYAGTFDQPGRSGMGGYDATNVGLIGGAERSTPGGLTVGGHVVFNHQSMTGDANGKLRGEGLYLGAQGLYAPADWDGWNVFGIGRLGVENWRMKRAVSFNGYNRENNKDWTGFSGSVRAGGGYEADWGTIKAGPFAALDYAFSSRPSLTEDNGMGSRLHLDSETFHSLRSSLGVRMSTNERQLGEHATWKAHASAAWNHELLDKAGTMHASFVEAANAGFSNTVKVPGRDSLGLGAGVRFNTDKHVSFSLNAGSELFRRDATSVYGNLAVEWKF</sequence>
<keyword evidence="4" id="KW-1185">Reference proteome</keyword>
<dbReference type="RefSeq" id="WP_005027620.1">
    <property type="nucleotide sequence ID" value="NZ_KE150238.1"/>
</dbReference>
<dbReference type="PROSITE" id="PS51208">
    <property type="entry name" value="AUTOTRANSPORTER"/>
    <property type="match status" value="1"/>
</dbReference>
<dbReference type="OrthoDB" id="5368632at2"/>
<dbReference type="Proteomes" id="UP000006034">
    <property type="component" value="Unassembled WGS sequence"/>
</dbReference>
<proteinExistence type="predicted"/>
<dbReference type="SUPFAM" id="SSF55486">
    <property type="entry name" value="Metalloproteases ('zincins'), catalytic domain"/>
    <property type="match status" value="1"/>
</dbReference>
<dbReference type="InterPro" id="IPR011050">
    <property type="entry name" value="Pectin_lyase_fold/virulence"/>
</dbReference>
<dbReference type="Gene3D" id="2.40.128.130">
    <property type="entry name" value="Autotransporter beta-domain"/>
    <property type="match status" value="1"/>
</dbReference>
<dbReference type="HOGENOM" id="CLU_009848_0_0_7"/>
<feature type="domain" description="Autotransporter" evidence="2">
    <location>
        <begin position="849"/>
        <end position="1133"/>
    </location>
</feature>
<dbReference type="SMART" id="SM00869">
    <property type="entry name" value="Autotransporter"/>
    <property type="match status" value="1"/>
</dbReference>
<evidence type="ECO:0000313" key="4">
    <source>
        <dbReference type="Proteomes" id="UP000006034"/>
    </source>
</evidence>
<dbReference type="NCBIfam" id="TIGR01414">
    <property type="entry name" value="autotrans_barl"/>
    <property type="match status" value="1"/>
</dbReference>
<reference evidence="3 4" key="2">
    <citation type="submission" date="2013-04" db="EMBL/GenBank/DDBJ databases">
        <title>The Genome Sequence of Bilophila wadsworthia 3_1_6.</title>
        <authorList>
            <consortium name="The Broad Institute Genomics Platform"/>
            <person name="Earl A."/>
            <person name="Ward D."/>
            <person name="Feldgarden M."/>
            <person name="Gevers D."/>
            <person name="Sibley C."/>
            <person name="Strauss J."/>
            <person name="Allen-Vercoe E."/>
            <person name="Walker B."/>
            <person name="Young S."/>
            <person name="Zeng Q."/>
            <person name="Gargeya S."/>
            <person name="Fitzgerald M."/>
            <person name="Haas B."/>
            <person name="Abouelleil A."/>
            <person name="Allen A.W."/>
            <person name="Alvarado L."/>
            <person name="Arachchi H.M."/>
            <person name="Berlin A.M."/>
            <person name="Chapman S.B."/>
            <person name="Gainer-Dewar J."/>
            <person name="Goldberg J."/>
            <person name="Griggs A."/>
            <person name="Gujja S."/>
            <person name="Hansen M."/>
            <person name="Howarth C."/>
            <person name="Imamovic A."/>
            <person name="Ireland A."/>
            <person name="Larimer J."/>
            <person name="McCowan C."/>
            <person name="Murphy C."/>
            <person name="Pearson M."/>
            <person name="Poon T.W."/>
            <person name="Priest M."/>
            <person name="Roberts A."/>
            <person name="Saif S."/>
            <person name="Shea T."/>
            <person name="Sisk P."/>
            <person name="Sykes S."/>
            <person name="Wortman J."/>
            <person name="Nusbaum C."/>
            <person name="Birren B."/>
        </authorList>
    </citation>
    <scope>NUCLEOTIDE SEQUENCE [LARGE SCALE GENOMIC DNA]</scope>
    <source>
        <strain evidence="3 4">3_1_6</strain>
    </source>
</reference>
<dbReference type="SUPFAM" id="SSF51126">
    <property type="entry name" value="Pectin lyase-like"/>
    <property type="match status" value="1"/>
</dbReference>
<feature type="signal peptide" evidence="1">
    <location>
        <begin position="1"/>
        <end position="26"/>
    </location>
</feature>
<dbReference type="EMBL" id="ADCP02000001">
    <property type="protein sequence ID" value="EFV44269.1"/>
    <property type="molecule type" value="Genomic_DNA"/>
</dbReference>
<dbReference type="eggNOG" id="COG4625">
    <property type="taxonomic scope" value="Bacteria"/>
</dbReference>